<name>A0A645FLK3_9ZZZZ</name>
<organism evidence="2">
    <name type="scientific">bioreactor metagenome</name>
    <dbReference type="NCBI Taxonomy" id="1076179"/>
    <lineage>
        <taxon>unclassified sequences</taxon>
        <taxon>metagenomes</taxon>
        <taxon>ecological metagenomes</taxon>
    </lineage>
</organism>
<comment type="caution">
    <text evidence="2">The sequence shown here is derived from an EMBL/GenBank/DDBJ whole genome shotgun (WGS) entry which is preliminary data.</text>
</comment>
<proteinExistence type="predicted"/>
<dbReference type="AlphaFoldDB" id="A0A645FLK3"/>
<reference evidence="2" key="1">
    <citation type="submission" date="2019-08" db="EMBL/GenBank/DDBJ databases">
        <authorList>
            <person name="Kucharzyk K."/>
            <person name="Murdoch R.W."/>
            <person name="Higgins S."/>
            <person name="Loffler F."/>
        </authorList>
    </citation>
    <scope>NUCLEOTIDE SEQUENCE</scope>
</reference>
<dbReference type="EMBL" id="VSSQ01060818">
    <property type="protein sequence ID" value="MPN14219.1"/>
    <property type="molecule type" value="Genomic_DNA"/>
</dbReference>
<gene>
    <name evidence="2" type="ORF">SDC9_161545</name>
</gene>
<evidence type="ECO:0000256" key="1">
    <source>
        <dbReference type="SAM" id="MobiDB-lite"/>
    </source>
</evidence>
<evidence type="ECO:0000313" key="2">
    <source>
        <dbReference type="EMBL" id="MPN14219.1"/>
    </source>
</evidence>
<feature type="compositionally biased region" description="Polar residues" evidence="1">
    <location>
        <begin position="38"/>
        <end position="52"/>
    </location>
</feature>
<protein>
    <submittedName>
        <fullName evidence="2">Uncharacterized protein</fullName>
    </submittedName>
</protein>
<feature type="region of interest" description="Disordered" evidence="1">
    <location>
        <begin position="1"/>
        <end position="81"/>
    </location>
</feature>
<accession>A0A645FLK3</accession>
<sequence>MVAAPGVHRPAPSARPAVITPPQNRIADDHSCGHGRQQAVSRSSTSRPQTGWRQGVSRLRRGIGNPDPGHPRSGGDLPVGAGVASAVRRSGHTHQPGIRALRQLGPAVCLRHGLGGHPGPGHGRSGRHRHRVVHLALRAASAGPAAGLRDRPAGRGALCGLRPVGC</sequence>